<dbReference type="InterPro" id="IPR011990">
    <property type="entry name" value="TPR-like_helical_dom_sf"/>
</dbReference>
<evidence type="ECO:0008006" key="2">
    <source>
        <dbReference type="Google" id="ProtNLM"/>
    </source>
</evidence>
<proteinExistence type="predicted"/>
<dbReference type="SMART" id="SM00028">
    <property type="entry name" value="TPR"/>
    <property type="match status" value="2"/>
</dbReference>
<accession>A0A645JMV9</accession>
<organism evidence="1">
    <name type="scientific">bioreactor metagenome</name>
    <dbReference type="NCBI Taxonomy" id="1076179"/>
    <lineage>
        <taxon>unclassified sequences</taxon>
        <taxon>metagenomes</taxon>
        <taxon>ecological metagenomes</taxon>
    </lineage>
</organism>
<sequence>MENTKLELDNYKNKNNIILMISNAEKSYSEGNYEKVLDNLIALKSLKLDNTERSRVDKLWNSMKTNNIWAIYNEANKLYKQGKYQEALPKLIIVEKINPELDIMPWVLYQIGNCYKQGNDNRNALIFFQRVKNDYPNTEYAGYSQGMINEIK</sequence>
<dbReference type="SUPFAM" id="SSF48452">
    <property type="entry name" value="TPR-like"/>
    <property type="match status" value="1"/>
</dbReference>
<dbReference type="Gene3D" id="1.25.40.10">
    <property type="entry name" value="Tetratricopeptide repeat domain"/>
    <property type="match status" value="1"/>
</dbReference>
<evidence type="ECO:0000313" key="1">
    <source>
        <dbReference type="EMBL" id="MPN64995.1"/>
    </source>
</evidence>
<comment type="caution">
    <text evidence="1">The sequence shown here is derived from an EMBL/GenBank/DDBJ whole genome shotgun (WGS) entry which is preliminary data.</text>
</comment>
<dbReference type="InterPro" id="IPR019734">
    <property type="entry name" value="TPR_rpt"/>
</dbReference>
<reference evidence="1" key="1">
    <citation type="submission" date="2019-08" db="EMBL/GenBank/DDBJ databases">
        <authorList>
            <person name="Kucharzyk K."/>
            <person name="Murdoch R.W."/>
            <person name="Higgins S."/>
            <person name="Loffler F."/>
        </authorList>
    </citation>
    <scope>NUCLEOTIDE SEQUENCE</scope>
</reference>
<gene>
    <name evidence="1" type="ORF">SDC9_212774</name>
</gene>
<protein>
    <recommendedName>
        <fullName evidence="2">Tetratricopeptide repeat protein</fullName>
    </recommendedName>
</protein>
<dbReference type="AlphaFoldDB" id="A0A645JMV9"/>
<dbReference type="EMBL" id="VSSQ01146687">
    <property type="protein sequence ID" value="MPN64995.1"/>
    <property type="molecule type" value="Genomic_DNA"/>
</dbReference>
<dbReference type="Pfam" id="PF13174">
    <property type="entry name" value="TPR_6"/>
    <property type="match status" value="1"/>
</dbReference>
<name>A0A645JMV9_9ZZZZ</name>